<accession>A0ABT4VKA9</accession>
<comment type="caution">
    <text evidence="2">The sequence shown here is derived from an EMBL/GenBank/DDBJ whole genome shotgun (WGS) entry which is preliminary data.</text>
</comment>
<dbReference type="InterPro" id="IPR029010">
    <property type="entry name" value="ThuA-like"/>
</dbReference>
<dbReference type="SUPFAM" id="SSF52317">
    <property type="entry name" value="Class I glutamine amidotransferase-like"/>
    <property type="match status" value="1"/>
</dbReference>
<proteinExistence type="predicted"/>
<dbReference type="RefSeq" id="WP_271088674.1">
    <property type="nucleotide sequence ID" value="NZ_JAPJZH010000003.1"/>
</dbReference>
<gene>
    <name evidence="2" type="ORF">OOZ53_07095</name>
</gene>
<dbReference type="EMBL" id="JAPJZH010000003">
    <property type="protein sequence ID" value="MDA4845111.1"/>
    <property type="molecule type" value="Genomic_DNA"/>
</dbReference>
<evidence type="ECO:0000259" key="1">
    <source>
        <dbReference type="Pfam" id="PF06283"/>
    </source>
</evidence>
<keyword evidence="3" id="KW-1185">Reference proteome</keyword>
<feature type="domain" description="ThuA-like" evidence="1">
    <location>
        <begin position="10"/>
        <end position="211"/>
    </location>
</feature>
<dbReference type="Proteomes" id="UP001148313">
    <property type="component" value="Unassembled WGS sequence"/>
</dbReference>
<organism evidence="2 3">
    <name type="scientific">Hoeflea poritis</name>
    <dbReference type="NCBI Taxonomy" id="2993659"/>
    <lineage>
        <taxon>Bacteria</taxon>
        <taxon>Pseudomonadati</taxon>
        <taxon>Pseudomonadota</taxon>
        <taxon>Alphaproteobacteria</taxon>
        <taxon>Hyphomicrobiales</taxon>
        <taxon>Rhizobiaceae</taxon>
        <taxon>Hoeflea</taxon>
    </lineage>
</organism>
<name>A0ABT4VKA9_9HYPH</name>
<evidence type="ECO:0000313" key="2">
    <source>
        <dbReference type="EMBL" id="MDA4845111.1"/>
    </source>
</evidence>
<evidence type="ECO:0000313" key="3">
    <source>
        <dbReference type="Proteomes" id="UP001148313"/>
    </source>
</evidence>
<sequence>MSKRIAVLLIVGGRWHDMDHARLELLTFLAEHDRLRVTVRETYEADDIRNAAMILSYTCDVVPDDTALAALGDFFDKGGRWFALHGTNSRMIVEADKAVVCPPLPQAMLDMLGSQFAAHPAPGTFKVEPTGSGHPLIDGIGPFRVSDEQYLQHHLPGNEVLLTTRFEGPTPLFEVSDWPETDHQVMYLRKVGKGMVLYLTLGHTRGRYDMRPITEDYPFVERGSWPHPDFRELLRRGICWAMKDPRYA</sequence>
<protein>
    <submittedName>
        <fullName evidence="2">ThuA domain-containing protein</fullName>
    </submittedName>
</protein>
<dbReference type="Pfam" id="PF06283">
    <property type="entry name" value="ThuA"/>
    <property type="match status" value="1"/>
</dbReference>
<reference evidence="2" key="1">
    <citation type="submission" date="2022-11" db="EMBL/GenBank/DDBJ databases">
        <title>Hoeflea poritis sp. nov., isolated from scleractinian coral Porites lutea.</title>
        <authorList>
            <person name="Zhang G."/>
            <person name="Wei Q."/>
            <person name="Cai L."/>
        </authorList>
    </citation>
    <scope>NUCLEOTIDE SEQUENCE</scope>
    <source>
        <strain evidence="2">E7-10</strain>
    </source>
</reference>
<dbReference type="Gene3D" id="3.40.50.880">
    <property type="match status" value="1"/>
</dbReference>
<dbReference type="InterPro" id="IPR029062">
    <property type="entry name" value="Class_I_gatase-like"/>
</dbReference>